<dbReference type="Proteomes" id="UP000553632">
    <property type="component" value="Unassembled WGS sequence"/>
</dbReference>
<name>A0A7J6TPL9_PEROL</name>
<evidence type="ECO:0000313" key="1">
    <source>
        <dbReference type="EMBL" id="KAF4746316.1"/>
    </source>
</evidence>
<protein>
    <submittedName>
        <fullName evidence="1">Uncharacterized protein</fullName>
    </submittedName>
</protein>
<dbReference type="AlphaFoldDB" id="A0A7J6TPL9"/>
<proteinExistence type="predicted"/>
<keyword evidence="2" id="KW-1185">Reference proteome</keyword>
<accession>A0A7J6TPL9</accession>
<gene>
    <name evidence="1" type="ORF">FOZ63_006271</name>
</gene>
<organism evidence="1 2">
    <name type="scientific">Perkinsus olseni</name>
    <name type="common">Perkinsus atlanticus</name>
    <dbReference type="NCBI Taxonomy" id="32597"/>
    <lineage>
        <taxon>Eukaryota</taxon>
        <taxon>Sar</taxon>
        <taxon>Alveolata</taxon>
        <taxon>Perkinsozoa</taxon>
        <taxon>Perkinsea</taxon>
        <taxon>Perkinsida</taxon>
        <taxon>Perkinsidae</taxon>
        <taxon>Perkinsus</taxon>
    </lineage>
</organism>
<comment type="caution">
    <text evidence="1">The sequence shown here is derived from an EMBL/GenBank/DDBJ whole genome shotgun (WGS) entry which is preliminary data.</text>
</comment>
<reference evidence="1 2" key="1">
    <citation type="submission" date="2020-04" db="EMBL/GenBank/DDBJ databases">
        <title>Perkinsus olseni comparative genomics.</title>
        <authorList>
            <person name="Bogema D.R."/>
        </authorList>
    </citation>
    <scope>NUCLEOTIDE SEQUENCE [LARGE SCALE GENOMIC DNA]</scope>
    <source>
        <strain evidence="1 2">ATCC PRA-207</strain>
    </source>
</reference>
<dbReference type="OMA" id="TWRTINQ"/>
<sequence length="159" mass="18464">MVVGGSFMKPPVRYPEVQEDARSPKDAGLISRADLRQIRGTWRTIDQTCLFYSADRPSNAGLYSFHQALNRSIRRCNEILDAFVPEKPIHECHTSIMEAFKRCEDEANLSYPERDVRVKNLTQFRPAFTSRAMEQRIREKIEQERIDAAEEDKFLPITT</sequence>
<dbReference type="EMBL" id="JABANO010009741">
    <property type="protein sequence ID" value="KAF4746316.1"/>
    <property type="molecule type" value="Genomic_DNA"/>
</dbReference>
<evidence type="ECO:0000313" key="2">
    <source>
        <dbReference type="Proteomes" id="UP000553632"/>
    </source>
</evidence>